<keyword evidence="9" id="KW-0413">Isomerase</keyword>
<keyword evidence="4 12" id="KW-0347">Helicase</keyword>
<dbReference type="InterPro" id="IPR014001">
    <property type="entry name" value="Helicase_ATP-bd"/>
</dbReference>
<keyword evidence="1" id="KW-0479">Metal-binding</keyword>
<name>A0ABS4GH84_9FIRM</name>
<evidence type="ECO:0000256" key="6">
    <source>
        <dbReference type="ARBA" id="ARBA00023004"/>
    </source>
</evidence>
<organism evidence="12 13">
    <name type="scientific">Sedimentibacter acidaminivorans</name>
    <dbReference type="NCBI Taxonomy" id="913099"/>
    <lineage>
        <taxon>Bacteria</taxon>
        <taxon>Bacillati</taxon>
        <taxon>Bacillota</taxon>
        <taxon>Tissierellia</taxon>
        <taxon>Sedimentibacter</taxon>
    </lineage>
</organism>
<protein>
    <submittedName>
        <fullName evidence="12">ATP-dependent DNA helicase DinG</fullName>
        <ecNumber evidence="12">3.6.4.12</ecNumber>
    </submittedName>
</protein>
<dbReference type="Pfam" id="PF06733">
    <property type="entry name" value="DEAD_2"/>
    <property type="match status" value="1"/>
</dbReference>
<dbReference type="InterPro" id="IPR014013">
    <property type="entry name" value="Helic_SF1/SF2_ATP-bd_DinG/Rad3"/>
</dbReference>
<keyword evidence="8" id="KW-0238">DNA-binding</keyword>
<keyword evidence="2" id="KW-0547">Nucleotide-binding</keyword>
<dbReference type="InterPro" id="IPR045028">
    <property type="entry name" value="DinG/Rad3-like"/>
</dbReference>
<dbReference type="GO" id="GO:0016787">
    <property type="term" value="F:hydrolase activity"/>
    <property type="evidence" value="ECO:0007669"/>
    <property type="project" value="UniProtKB-KW"/>
</dbReference>
<keyword evidence="3 12" id="KW-0378">Hydrolase</keyword>
<evidence type="ECO:0000256" key="7">
    <source>
        <dbReference type="ARBA" id="ARBA00023014"/>
    </source>
</evidence>
<evidence type="ECO:0000313" key="12">
    <source>
        <dbReference type="EMBL" id="MBP1927055.1"/>
    </source>
</evidence>
<dbReference type="EC" id="3.6.4.12" evidence="12"/>
<comment type="similarity">
    <text evidence="10">Belongs to the helicase family. DinG subfamily.</text>
</comment>
<dbReference type="PANTHER" id="PTHR11472:SF34">
    <property type="entry name" value="REGULATOR OF TELOMERE ELONGATION HELICASE 1"/>
    <property type="match status" value="1"/>
</dbReference>
<keyword evidence="5" id="KW-0067">ATP-binding</keyword>
<dbReference type="Gene3D" id="3.40.50.300">
    <property type="entry name" value="P-loop containing nucleotide triphosphate hydrolases"/>
    <property type="match status" value="2"/>
</dbReference>
<comment type="caution">
    <text evidence="12">The sequence shown here is derived from an EMBL/GenBank/DDBJ whole genome shotgun (WGS) entry which is preliminary data.</text>
</comment>
<proteinExistence type="inferred from homology"/>
<accession>A0ABS4GH84</accession>
<evidence type="ECO:0000256" key="10">
    <source>
        <dbReference type="ARBA" id="ARBA00038058"/>
    </source>
</evidence>
<dbReference type="SMART" id="SM00487">
    <property type="entry name" value="DEXDc"/>
    <property type="match status" value="1"/>
</dbReference>
<feature type="domain" description="Helicase ATP-binding" evidence="11">
    <location>
        <begin position="101"/>
        <end position="385"/>
    </location>
</feature>
<dbReference type="InterPro" id="IPR027417">
    <property type="entry name" value="P-loop_NTPase"/>
</dbReference>
<gene>
    <name evidence="12" type="ORF">J2Z76_002927</name>
</gene>
<sequence length="749" mass="87271">MNIEYNFSSIIDDLISKKIISSESSGIFKFGKCVLVETFTGKVYSYHVVNYETLKSKYLFHSKNKVRKEKYIEISNKIKKLDLYDIDMPFENDDKIDVIFNSILTQYGYCIRNEQIELTKEILEGLRDIKISLCEAGVGIGKTYAYIVAAILDKMKYNKSLVRQEYKFNKDFDSETNMPIIIATSSIELQRAIHEDYIPELSRVLKENKVIKRNISSVIRKGKEHYICDIKFKKYIKTIINNAELLDEISKLEDYKNDLDFLDIDSSVKNKINVPPECNRKCLESKNCKYMRLLRRSMSPEYDIQICNHNYFVADAIHRKQGLSPLLPNYRTLVIDEAHKLSDTLRDMYSTNIERKEIIELSKKIRNKDKKKILDKIINTFEDHNDRFFNLLINQIDKSSLEQDTNRFEIHLKSMEVTCINKIIKDINTLANSNIATEIDILRDLNDLKRRFELYLRSFKVIYWLEYSNCKISSIPKDLNMVVFEDIWDKKIPMVLTSGTLSSNGSFNYIKKELGLDMILSSRIREVKKSSPFDYKNNGMLYIPNKMPYPDKYNLEYIEKLSKEIEKLINATNGHAVVLFTSYKTLSYVKNILSNKIKYPIISMQRNSKMDIKKFRECKNAVLLATGSCWEGIDLKGDILSLLIIAKLPFSVPDPIDKYNCSLYDGFEDYKKAVIIPNMLIKLKQGVGRLIRTETDTGVVAILDSRVGENGNYRNIVFEALHKFKVTSDINHISMFIKDKKNEEYFSCS</sequence>
<dbReference type="SUPFAM" id="SSF52540">
    <property type="entry name" value="P-loop containing nucleoside triphosphate hydrolases"/>
    <property type="match status" value="1"/>
</dbReference>
<reference evidence="12 13" key="1">
    <citation type="submission" date="2021-03" db="EMBL/GenBank/DDBJ databases">
        <title>Genomic Encyclopedia of Type Strains, Phase IV (KMG-IV): sequencing the most valuable type-strain genomes for metagenomic binning, comparative biology and taxonomic classification.</title>
        <authorList>
            <person name="Goeker M."/>
        </authorList>
    </citation>
    <scope>NUCLEOTIDE SEQUENCE [LARGE SCALE GENOMIC DNA]</scope>
    <source>
        <strain evidence="12 13">DSM 24004</strain>
    </source>
</reference>
<evidence type="ECO:0000256" key="9">
    <source>
        <dbReference type="ARBA" id="ARBA00023235"/>
    </source>
</evidence>
<keyword evidence="7" id="KW-0411">Iron-sulfur</keyword>
<keyword evidence="13" id="KW-1185">Reference proteome</keyword>
<dbReference type="SMART" id="SM00491">
    <property type="entry name" value="HELICc2"/>
    <property type="match status" value="1"/>
</dbReference>
<dbReference type="InterPro" id="IPR006555">
    <property type="entry name" value="ATP-dep_Helicase_C"/>
</dbReference>
<dbReference type="GO" id="GO:0003678">
    <property type="term" value="F:DNA helicase activity"/>
    <property type="evidence" value="ECO:0007669"/>
    <property type="project" value="UniProtKB-EC"/>
</dbReference>
<evidence type="ECO:0000313" key="13">
    <source>
        <dbReference type="Proteomes" id="UP001519342"/>
    </source>
</evidence>
<dbReference type="PANTHER" id="PTHR11472">
    <property type="entry name" value="DNA REPAIR DEAD HELICASE RAD3/XP-D SUBFAMILY MEMBER"/>
    <property type="match status" value="1"/>
</dbReference>
<evidence type="ECO:0000256" key="1">
    <source>
        <dbReference type="ARBA" id="ARBA00022723"/>
    </source>
</evidence>
<keyword evidence="6" id="KW-0408">Iron</keyword>
<dbReference type="InterPro" id="IPR010614">
    <property type="entry name" value="RAD3-like_helicase_DEAD"/>
</dbReference>
<evidence type="ECO:0000256" key="2">
    <source>
        <dbReference type="ARBA" id="ARBA00022741"/>
    </source>
</evidence>
<evidence type="ECO:0000256" key="8">
    <source>
        <dbReference type="ARBA" id="ARBA00023125"/>
    </source>
</evidence>
<evidence type="ECO:0000256" key="4">
    <source>
        <dbReference type="ARBA" id="ARBA00022806"/>
    </source>
</evidence>
<dbReference type="Proteomes" id="UP001519342">
    <property type="component" value="Unassembled WGS sequence"/>
</dbReference>
<dbReference type="PROSITE" id="PS51193">
    <property type="entry name" value="HELICASE_ATP_BIND_2"/>
    <property type="match status" value="1"/>
</dbReference>
<dbReference type="RefSeq" id="WP_209512769.1">
    <property type="nucleotide sequence ID" value="NZ_JAGGKS010000009.1"/>
</dbReference>
<evidence type="ECO:0000256" key="5">
    <source>
        <dbReference type="ARBA" id="ARBA00022840"/>
    </source>
</evidence>
<dbReference type="Pfam" id="PF13307">
    <property type="entry name" value="Helicase_C_2"/>
    <property type="match status" value="1"/>
</dbReference>
<dbReference type="EMBL" id="JAGGKS010000009">
    <property type="protein sequence ID" value="MBP1927055.1"/>
    <property type="molecule type" value="Genomic_DNA"/>
</dbReference>
<evidence type="ECO:0000259" key="11">
    <source>
        <dbReference type="PROSITE" id="PS51193"/>
    </source>
</evidence>
<evidence type="ECO:0000256" key="3">
    <source>
        <dbReference type="ARBA" id="ARBA00022801"/>
    </source>
</evidence>